<dbReference type="AlphaFoldDB" id="A0A0D2PE58"/>
<gene>
    <name evidence="1" type="ORF">HYPSUDRAFT_104579</name>
</gene>
<evidence type="ECO:0000313" key="2">
    <source>
        <dbReference type="Proteomes" id="UP000054270"/>
    </source>
</evidence>
<evidence type="ECO:0008006" key="3">
    <source>
        <dbReference type="Google" id="ProtNLM"/>
    </source>
</evidence>
<dbReference type="EMBL" id="KN817519">
    <property type="protein sequence ID" value="KJA29084.1"/>
    <property type="molecule type" value="Genomic_DNA"/>
</dbReference>
<reference evidence="2" key="1">
    <citation type="submission" date="2014-04" db="EMBL/GenBank/DDBJ databases">
        <title>Evolutionary Origins and Diversification of the Mycorrhizal Mutualists.</title>
        <authorList>
            <consortium name="DOE Joint Genome Institute"/>
            <consortium name="Mycorrhizal Genomics Consortium"/>
            <person name="Kohler A."/>
            <person name="Kuo A."/>
            <person name="Nagy L.G."/>
            <person name="Floudas D."/>
            <person name="Copeland A."/>
            <person name="Barry K.W."/>
            <person name="Cichocki N."/>
            <person name="Veneault-Fourrey C."/>
            <person name="LaButti K."/>
            <person name="Lindquist E.A."/>
            <person name="Lipzen A."/>
            <person name="Lundell T."/>
            <person name="Morin E."/>
            <person name="Murat C."/>
            <person name="Riley R."/>
            <person name="Ohm R."/>
            <person name="Sun H."/>
            <person name="Tunlid A."/>
            <person name="Henrissat B."/>
            <person name="Grigoriev I.V."/>
            <person name="Hibbett D.S."/>
            <person name="Martin F."/>
        </authorList>
    </citation>
    <scope>NUCLEOTIDE SEQUENCE [LARGE SCALE GENOMIC DNA]</scope>
    <source>
        <strain evidence="2">FD-334 SS-4</strain>
    </source>
</reference>
<sequence>MSWSMRKGTQAAQKRPIDWEDQCEKSFLRKAYSIKEYDIHASLYVNSDQTQIIYAPGNSMTWAPTGSKQVSIVGAEEKRAFTLMVSVASDGEVLPFQAIYHGLSNRSLPNQNAPHYQDAIRCGFVLEFSGTKTYWSNHKTMHTFVNEILAPYFARRKAELGLPANQKCLWQIDVWSVHRSEEFRTWMKINHPDIILDFVPGGCT</sequence>
<evidence type="ECO:0000313" key="1">
    <source>
        <dbReference type="EMBL" id="KJA29084.1"/>
    </source>
</evidence>
<feature type="non-terminal residue" evidence="1">
    <location>
        <position position="204"/>
    </location>
</feature>
<dbReference type="OrthoDB" id="3341102at2759"/>
<proteinExistence type="predicted"/>
<dbReference type="Proteomes" id="UP000054270">
    <property type="component" value="Unassembled WGS sequence"/>
</dbReference>
<protein>
    <recommendedName>
        <fullName evidence="3">DDE-1 domain-containing protein</fullName>
    </recommendedName>
</protein>
<keyword evidence="2" id="KW-1185">Reference proteome</keyword>
<accession>A0A0D2PE58</accession>
<dbReference type="OMA" id="SKTKTYW"/>
<name>A0A0D2PE58_HYPSF</name>
<dbReference type="STRING" id="945553.A0A0D2PE58"/>
<organism evidence="1 2">
    <name type="scientific">Hypholoma sublateritium (strain FD-334 SS-4)</name>
    <dbReference type="NCBI Taxonomy" id="945553"/>
    <lineage>
        <taxon>Eukaryota</taxon>
        <taxon>Fungi</taxon>
        <taxon>Dikarya</taxon>
        <taxon>Basidiomycota</taxon>
        <taxon>Agaricomycotina</taxon>
        <taxon>Agaricomycetes</taxon>
        <taxon>Agaricomycetidae</taxon>
        <taxon>Agaricales</taxon>
        <taxon>Agaricineae</taxon>
        <taxon>Strophariaceae</taxon>
        <taxon>Hypholoma</taxon>
    </lineage>
</organism>